<comment type="subcellular location">
    <subcellularLocation>
        <location evidence="1">Membrane</location>
        <topology evidence="1">Multi-pass membrane protein</topology>
    </subcellularLocation>
</comment>
<accession>A0AAD8EMD4</accession>
<dbReference type="GO" id="GO:0022857">
    <property type="term" value="F:transmembrane transporter activity"/>
    <property type="evidence" value="ECO:0007669"/>
    <property type="project" value="InterPro"/>
</dbReference>
<dbReference type="PROSITE" id="PS00216">
    <property type="entry name" value="SUGAR_TRANSPORT_1"/>
    <property type="match status" value="1"/>
</dbReference>
<dbReference type="InterPro" id="IPR020846">
    <property type="entry name" value="MFS_dom"/>
</dbReference>
<feature type="transmembrane region" description="Helical" evidence="5">
    <location>
        <begin position="89"/>
        <end position="111"/>
    </location>
</feature>
<keyword evidence="2 5" id="KW-0812">Transmembrane</keyword>
<dbReference type="Proteomes" id="UP001233999">
    <property type="component" value="Unassembled WGS sequence"/>
</dbReference>
<keyword evidence="4 5" id="KW-0472">Membrane</keyword>
<dbReference type="PROSITE" id="PS50850">
    <property type="entry name" value="MFS"/>
    <property type="match status" value="1"/>
</dbReference>
<dbReference type="SUPFAM" id="SSF103473">
    <property type="entry name" value="MFS general substrate transporter"/>
    <property type="match status" value="1"/>
</dbReference>
<dbReference type="EMBL" id="JASPKZ010002327">
    <property type="protein sequence ID" value="KAJ9595588.1"/>
    <property type="molecule type" value="Genomic_DNA"/>
</dbReference>
<feature type="domain" description="Major facilitator superfamily (MFS) profile" evidence="6">
    <location>
        <begin position="1"/>
        <end position="122"/>
    </location>
</feature>
<feature type="non-terminal residue" evidence="7">
    <location>
        <position position="1"/>
    </location>
</feature>
<evidence type="ECO:0000256" key="3">
    <source>
        <dbReference type="ARBA" id="ARBA00022989"/>
    </source>
</evidence>
<dbReference type="InterPro" id="IPR050549">
    <property type="entry name" value="MFS_Trehalose_Transporter"/>
</dbReference>
<evidence type="ECO:0000313" key="8">
    <source>
        <dbReference type="Proteomes" id="UP001233999"/>
    </source>
</evidence>
<evidence type="ECO:0000259" key="6">
    <source>
        <dbReference type="PROSITE" id="PS50850"/>
    </source>
</evidence>
<evidence type="ECO:0000256" key="2">
    <source>
        <dbReference type="ARBA" id="ARBA00022692"/>
    </source>
</evidence>
<feature type="non-terminal residue" evidence="7">
    <location>
        <position position="122"/>
    </location>
</feature>
<dbReference type="InterPro" id="IPR005829">
    <property type="entry name" value="Sugar_transporter_CS"/>
</dbReference>
<comment type="caution">
    <text evidence="7">The sequence shown here is derived from an EMBL/GenBank/DDBJ whole genome shotgun (WGS) entry which is preliminary data.</text>
</comment>
<dbReference type="InterPro" id="IPR005828">
    <property type="entry name" value="MFS_sugar_transport-like"/>
</dbReference>
<organism evidence="7 8">
    <name type="scientific">Diploptera punctata</name>
    <name type="common">Pacific beetle cockroach</name>
    <dbReference type="NCBI Taxonomy" id="6984"/>
    <lineage>
        <taxon>Eukaryota</taxon>
        <taxon>Metazoa</taxon>
        <taxon>Ecdysozoa</taxon>
        <taxon>Arthropoda</taxon>
        <taxon>Hexapoda</taxon>
        <taxon>Insecta</taxon>
        <taxon>Pterygota</taxon>
        <taxon>Neoptera</taxon>
        <taxon>Polyneoptera</taxon>
        <taxon>Dictyoptera</taxon>
        <taxon>Blattodea</taxon>
        <taxon>Blaberoidea</taxon>
        <taxon>Blaberidae</taxon>
        <taxon>Diplopterinae</taxon>
        <taxon>Diploptera</taxon>
    </lineage>
</organism>
<reference evidence="7" key="2">
    <citation type="submission" date="2023-05" db="EMBL/GenBank/DDBJ databases">
        <authorList>
            <person name="Fouks B."/>
        </authorList>
    </citation>
    <scope>NUCLEOTIDE SEQUENCE</scope>
    <source>
        <strain evidence="7">Stay&amp;Tobe</strain>
        <tissue evidence="7">Testes</tissue>
    </source>
</reference>
<name>A0AAD8EMD4_DIPPU</name>
<dbReference type="InterPro" id="IPR036259">
    <property type="entry name" value="MFS_trans_sf"/>
</dbReference>
<feature type="transmembrane region" description="Helical" evidence="5">
    <location>
        <begin position="64"/>
        <end position="83"/>
    </location>
</feature>
<reference evidence="7" key="1">
    <citation type="journal article" date="2023" name="IScience">
        <title>Live-bearing cockroach genome reveals convergent evolutionary mechanisms linked to viviparity in insects and beyond.</title>
        <authorList>
            <person name="Fouks B."/>
            <person name="Harrison M.C."/>
            <person name="Mikhailova A.A."/>
            <person name="Marchal E."/>
            <person name="English S."/>
            <person name="Carruthers M."/>
            <person name="Jennings E.C."/>
            <person name="Chiamaka E.L."/>
            <person name="Frigard R.A."/>
            <person name="Pippel M."/>
            <person name="Attardo G.M."/>
            <person name="Benoit J.B."/>
            <person name="Bornberg-Bauer E."/>
            <person name="Tobe S.S."/>
        </authorList>
    </citation>
    <scope>NUCLEOTIDE SEQUENCE</scope>
    <source>
        <strain evidence="7">Stay&amp;Tobe</strain>
    </source>
</reference>
<dbReference type="AlphaFoldDB" id="A0AAD8EMD4"/>
<dbReference type="Pfam" id="PF00083">
    <property type="entry name" value="Sugar_tr"/>
    <property type="match status" value="1"/>
</dbReference>
<evidence type="ECO:0000313" key="7">
    <source>
        <dbReference type="EMBL" id="KAJ9595588.1"/>
    </source>
</evidence>
<dbReference type="PANTHER" id="PTHR48021:SF46">
    <property type="entry name" value="MAJOR FACILITATOR SUPERFAMILY (MFS) PROFILE DOMAIN-CONTAINING PROTEIN"/>
    <property type="match status" value="1"/>
</dbReference>
<evidence type="ECO:0000256" key="5">
    <source>
        <dbReference type="SAM" id="Phobius"/>
    </source>
</evidence>
<keyword evidence="8" id="KW-1185">Reference proteome</keyword>
<gene>
    <name evidence="7" type="ORF">L9F63_013209</name>
</gene>
<keyword evidence="3 5" id="KW-1133">Transmembrane helix</keyword>
<sequence>LFGISISWDMVSWPSPVLPKLESENSTLPVPRNLGSWIVSAPSFSAVTAPLIGMMSDKFGRKPMLMFAAVPIITNWIMTLFAIWPEVLIVARTIGGIGSTTIYVVGPMYVGEVVHKSIRGRL</sequence>
<evidence type="ECO:0000256" key="1">
    <source>
        <dbReference type="ARBA" id="ARBA00004141"/>
    </source>
</evidence>
<proteinExistence type="predicted"/>
<feature type="transmembrane region" description="Helical" evidence="5">
    <location>
        <begin position="34"/>
        <end position="52"/>
    </location>
</feature>
<protein>
    <recommendedName>
        <fullName evidence="6">Major facilitator superfamily (MFS) profile domain-containing protein</fullName>
    </recommendedName>
</protein>
<dbReference type="Gene3D" id="1.20.1250.20">
    <property type="entry name" value="MFS general substrate transporter like domains"/>
    <property type="match status" value="1"/>
</dbReference>
<dbReference type="PANTHER" id="PTHR48021">
    <property type="match status" value="1"/>
</dbReference>
<evidence type="ECO:0000256" key="4">
    <source>
        <dbReference type="ARBA" id="ARBA00023136"/>
    </source>
</evidence>
<dbReference type="GO" id="GO:0016020">
    <property type="term" value="C:membrane"/>
    <property type="evidence" value="ECO:0007669"/>
    <property type="project" value="UniProtKB-SubCell"/>
</dbReference>